<evidence type="ECO:0000256" key="1">
    <source>
        <dbReference type="SAM" id="MobiDB-lite"/>
    </source>
</evidence>
<organism evidence="2 3">
    <name type="scientific">Limnoglobus roseus</name>
    <dbReference type="NCBI Taxonomy" id="2598579"/>
    <lineage>
        <taxon>Bacteria</taxon>
        <taxon>Pseudomonadati</taxon>
        <taxon>Planctomycetota</taxon>
        <taxon>Planctomycetia</taxon>
        <taxon>Gemmatales</taxon>
        <taxon>Gemmataceae</taxon>
        <taxon>Limnoglobus</taxon>
    </lineage>
</organism>
<dbReference type="AlphaFoldDB" id="A0A5C1AN56"/>
<keyword evidence="3" id="KW-1185">Reference proteome</keyword>
<proteinExistence type="predicted"/>
<name>A0A5C1AN56_9BACT</name>
<sequence>MNRTTDAVPQTDGERESRVESAHQQARTRLALMRQAATNGREERRPAERTDPLRDLWRQ</sequence>
<evidence type="ECO:0000313" key="2">
    <source>
        <dbReference type="EMBL" id="QEL19162.1"/>
    </source>
</evidence>
<protein>
    <submittedName>
        <fullName evidence="2">Uncharacterized protein</fullName>
    </submittedName>
</protein>
<feature type="region of interest" description="Disordered" evidence="1">
    <location>
        <begin position="1"/>
        <end position="59"/>
    </location>
</feature>
<dbReference type="RefSeq" id="WP_149113590.1">
    <property type="nucleotide sequence ID" value="NZ_CP042425.1"/>
</dbReference>
<dbReference type="KEGG" id="lrs:PX52LOC_06220"/>
<evidence type="ECO:0000313" key="3">
    <source>
        <dbReference type="Proteomes" id="UP000324974"/>
    </source>
</evidence>
<reference evidence="3" key="1">
    <citation type="submission" date="2019-08" db="EMBL/GenBank/DDBJ databases">
        <title>Limnoglobus roseus gen. nov., sp. nov., a novel freshwater planctomycete with a giant genome from the family Gemmataceae.</title>
        <authorList>
            <person name="Kulichevskaya I.S."/>
            <person name="Naumoff D.G."/>
            <person name="Miroshnikov K."/>
            <person name="Ivanova A."/>
            <person name="Philippov D.A."/>
            <person name="Hakobyan A."/>
            <person name="Rijpstra I.C."/>
            <person name="Sinninghe Damste J.S."/>
            <person name="Liesack W."/>
            <person name="Dedysh S.N."/>
        </authorList>
    </citation>
    <scope>NUCLEOTIDE SEQUENCE [LARGE SCALE GENOMIC DNA]</scope>
    <source>
        <strain evidence="3">PX52</strain>
    </source>
</reference>
<feature type="compositionally biased region" description="Basic and acidic residues" evidence="1">
    <location>
        <begin position="12"/>
        <end position="21"/>
    </location>
</feature>
<accession>A0A5C1AN56</accession>
<dbReference type="Proteomes" id="UP000324974">
    <property type="component" value="Chromosome"/>
</dbReference>
<gene>
    <name evidence="2" type="ORF">PX52LOC_06220</name>
</gene>
<dbReference type="EMBL" id="CP042425">
    <property type="protein sequence ID" value="QEL19162.1"/>
    <property type="molecule type" value="Genomic_DNA"/>
</dbReference>
<feature type="compositionally biased region" description="Basic and acidic residues" evidence="1">
    <location>
        <begin position="40"/>
        <end position="59"/>
    </location>
</feature>